<feature type="domain" description="Opine dehydrogenase" evidence="1">
    <location>
        <begin position="204"/>
        <end position="367"/>
    </location>
</feature>
<name>V4ACX9_LOTGI</name>
<evidence type="ECO:0000259" key="1">
    <source>
        <dbReference type="Pfam" id="PF02317"/>
    </source>
</evidence>
<reference evidence="2 3" key="1">
    <citation type="journal article" date="2013" name="Nature">
        <title>Insights into bilaterian evolution from three spiralian genomes.</title>
        <authorList>
            <person name="Simakov O."/>
            <person name="Marletaz F."/>
            <person name="Cho S.J."/>
            <person name="Edsinger-Gonzales E."/>
            <person name="Havlak P."/>
            <person name="Hellsten U."/>
            <person name="Kuo D.H."/>
            <person name="Larsson T."/>
            <person name="Lv J."/>
            <person name="Arendt D."/>
            <person name="Savage R."/>
            <person name="Osoegawa K."/>
            <person name="de Jong P."/>
            <person name="Grimwood J."/>
            <person name="Chapman J.A."/>
            <person name="Shapiro H."/>
            <person name="Aerts A."/>
            <person name="Otillar R.P."/>
            <person name="Terry A.Y."/>
            <person name="Boore J.L."/>
            <person name="Grigoriev I.V."/>
            <person name="Lindberg D.R."/>
            <person name="Seaver E.C."/>
            <person name="Weisblat D.A."/>
            <person name="Putnam N.H."/>
            <person name="Rokhsar D.S."/>
        </authorList>
    </citation>
    <scope>NUCLEOTIDE SEQUENCE [LARGE SCALE GENOMIC DNA]</scope>
</reference>
<dbReference type="KEGG" id="lgi:LOTGIDRAFT_202584"/>
<dbReference type="Pfam" id="PF02317">
    <property type="entry name" value="Octopine_DH"/>
    <property type="match status" value="1"/>
</dbReference>
<dbReference type="SUPFAM" id="SSF48179">
    <property type="entry name" value="6-phosphogluconate dehydrogenase C-terminal domain-like"/>
    <property type="match status" value="1"/>
</dbReference>
<dbReference type="Proteomes" id="UP000030746">
    <property type="component" value="Unassembled WGS sequence"/>
</dbReference>
<dbReference type="GeneID" id="20245540"/>
<dbReference type="InterPro" id="IPR036291">
    <property type="entry name" value="NAD(P)-bd_dom_sf"/>
</dbReference>
<evidence type="ECO:0000313" key="2">
    <source>
        <dbReference type="EMBL" id="ESO92955.1"/>
    </source>
</evidence>
<dbReference type="OMA" id="TRCPQRF"/>
<sequence length="406" mass="44979">MASRDSGISVVVCGSGNISHVLAGLVAGRKSTTLAVLVLDREESEEWSKAAKEGDFTLTAFDADMNLKDTQVKIKVVTGDPARALKKADMILLSVPVELQPSYLEAIAPHVEANMSIVGLPGQLGFELQCYHMLKTKAKKCCFINVNTQPFAGRIVEYGKSAKILSREESVTISVAKGNSKNGKDPLQVLQYVLGEIPELRLYNNFLESAFSDKCIIGPAIMYSKWSKWDGKPVSKKPLFYQELTQDGAKLISDISDELMLAAKEITKQKPKLELSNAVHIFETLKDEYRYNIEDDSSLLQAIKTNTAFGKYPHPMDEESEGKFVPDFTHRFLTEDVPYGLVILKGICLLVKMKTPVLDKVLAWCQEKIGKEYISGSKLDGKDLKETRAPQAYGMKSLDDLITIIS</sequence>
<dbReference type="Gene3D" id="1.10.1040.10">
    <property type="entry name" value="N-(1-d-carboxylethyl)-l-norvaline Dehydrogenase, domain 2"/>
    <property type="match status" value="1"/>
</dbReference>
<dbReference type="SUPFAM" id="SSF51735">
    <property type="entry name" value="NAD(P)-binding Rossmann-fold domains"/>
    <property type="match status" value="1"/>
</dbReference>
<dbReference type="RefSeq" id="XP_009056359.1">
    <property type="nucleotide sequence ID" value="XM_009058111.1"/>
</dbReference>
<dbReference type="AlphaFoldDB" id="V4ACX9"/>
<dbReference type="InterPro" id="IPR008927">
    <property type="entry name" value="6-PGluconate_DH-like_C_sf"/>
</dbReference>
<dbReference type="EMBL" id="KB201978">
    <property type="protein sequence ID" value="ESO92955.1"/>
    <property type="molecule type" value="Genomic_DNA"/>
</dbReference>
<dbReference type="GO" id="GO:0016491">
    <property type="term" value="F:oxidoreductase activity"/>
    <property type="evidence" value="ECO:0007669"/>
    <property type="project" value="InterPro"/>
</dbReference>
<evidence type="ECO:0000313" key="3">
    <source>
        <dbReference type="Proteomes" id="UP000030746"/>
    </source>
</evidence>
<accession>V4ACX9</accession>
<dbReference type="InterPro" id="IPR013328">
    <property type="entry name" value="6PGD_dom2"/>
</dbReference>
<dbReference type="OrthoDB" id="6058913at2759"/>
<keyword evidence="3" id="KW-1185">Reference proteome</keyword>
<dbReference type="InterPro" id="IPR003421">
    <property type="entry name" value="Opine_DH"/>
</dbReference>
<dbReference type="HOGENOM" id="CLU_041606_0_0_1"/>
<dbReference type="Gene3D" id="3.40.50.720">
    <property type="entry name" value="NAD(P)-binding Rossmann-like Domain"/>
    <property type="match status" value="1"/>
</dbReference>
<dbReference type="InterPro" id="IPR051729">
    <property type="entry name" value="Opine/Lysopine_DH"/>
</dbReference>
<proteinExistence type="predicted"/>
<protein>
    <recommendedName>
        <fullName evidence="1">Opine dehydrogenase domain-containing protein</fullName>
    </recommendedName>
</protein>
<dbReference type="CTD" id="20245540"/>
<gene>
    <name evidence="2" type="ORF">LOTGIDRAFT_202584</name>
</gene>
<dbReference type="PANTHER" id="PTHR38015:SF1">
    <property type="entry name" value="OPINE DEHYDROGENASE DOMAIN-CONTAINING PROTEIN"/>
    <property type="match status" value="1"/>
</dbReference>
<organism evidence="2 3">
    <name type="scientific">Lottia gigantea</name>
    <name type="common">Giant owl limpet</name>
    <dbReference type="NCBI Taxonomy" id="225164"/>
    <lineage>
        <taxon>Eukaryota</taxon>
        <taxon>Metazoa</taxon>
        <taxon>Spiralia</taxon>
        <taxon>Lophotrochozoa</taxon>
        <taxon>Mollusca</taxon>
        <taxon>Gastropoda</taxon>
        <taxon>Patellogastropoda</taxon>
        <taxon>Lottioidea</taxon>
        <taxon>Lottiidae</taxon>
        <taxon>Lottia</taxon>
    </lineage>
</organism>
<dbReference type="PANTHER" id="PTHR38015">
    <property type="entry name" value="BLR6086 PROTEIN"/>
    <property type="match status" value="1"/>
</dbReference>